<dbReference type="InterPro" id="IPR000683">
    <property type="entry name" value="Gfo/Idh/MocA-like_OxRdtase_N"/>
</dbReference>
<dbReference type="InterPro" id="IPR036291">
    <property type="entry name" value="NAD(P)-bd_dom_sf"/>
</dbReference>
<reference evidence="2" key="1">
    <citation type="submission" date="2018-05" db="EMBL/GenBank/DDBJ databases">
        <authorList>
            <person name="Lanie J.A."/>
            <person name="Ng W.-L."/>
            <person name="Kazmierczak K.M."/>
            <person name="Andrzejewski T.M."/>
            <person name="Davidsen T.M."/>
            <person name="Wayne K.J."/>
            <person name="Tettelin H."/>
            <person name="Glass J.I."/>
            <person name="Rusch D."/>
            <person name="Podicherti R."/>
            <person name="Tsui H.-C.T."/>
            <person name="Winkler M.E."/>
        </authorList>
    </citation>
    <scope>NUCLEOTIDE SEQUENCE</scope>
</reference>
<feature type="domain" description="Gfo/Idh/MocA-like oxidoreductase N-terminal" evidence="1">
    <location>
        <begin position="2"/>
        <end position="69"/>
    </location>
</feature>
<dbReference type="AlphaFoldDB" id="A0A382V012"/>
<feature type="non-terminal residue" evidence="2">
    <location>
        <position position="72"/>
    </location>
</feature>
<accession>A0A382V012</accession>
<dbReference type="GO" id="GO:0000166">
    <property type="term" value="F:nucleotide binding"/>
    <property type="evidence" value="ECO:0007669"/>
    <property type="project" value="InterPro"/>
</dbReference>
<dbReference type="EMBL" id="UINC01148129">
    <property type="protein sequence ID" value="SVD39834.1"/>
    <property type="molecule type" value="Genomic_DNA"/>
</dbReference>
<dbReference type="Pfam" id="PF01408">
    <property type="entry name" value="GFO_IDH_MocA"/>
    <property type="match status" value="1"/>
</dbReference>
<organism evidence="2">
    <name type="scientific">marine metagenome</name>
    <dbReference type="NCBI Taxonomy" id="408172"/>
    <lineage>
        <taxon>unclassified sequences</taxon>
        <taxon>metagenomes</taxon>
        <taxon>ecological metagenomes</taxon>
    </lineage>
</organism>
<evidence type="ECO:0000259" key="1">
    <source>
        <dbReference type="Pfam" id="PF01408"/>
    </source>
</evidence>
<dbReference type="SUPFAM" id="SSF51735">
    <property type="entry name" value="NAD(P)-binding Rossmann-fold domains"/>
    <property type="match status" value="1"/>
</dbReference>
<gene>
    <name evidence="2" type="ORF">METZ01_LOCUS392688</name>
</gene>
<protein>
    <recommendedName>
        <fullName evidence="1">Gfo/Idh/MocA-like oxidoreductase N-terminal domain-containing protein</fullName>
    </recommendedName>
</protein>
<evidence type="ECO:0000313" key="2">
    <source>
        <dbReference type="EMBL" id="SVD39834.1"/>
    </source>
</evidence>
<proteinExistence type="predicted"/>
<sequence length="72" mass="7256">MGVAIVGCGLIGRKRALALGTAKLVTCADIDPAQAHSMATLSPGCRAVSDWREAVSSEGVNAVVVATPHNAL</sequence>
<name>A0A382V012_9ZZZZ</name>
<dbReference type="Gene3D" id="3.40.50.720">
    <property type="entry name" value="NAD(P)-binding Rossmann-like Domain"/>
    <property type="match status" value="1"/>
</dbReference>